<organism evidence="1 2">
    <name type="scientific">Coptis chinensis</name>
    <dbReference type="NCBI Taxonomy" id="261450"/>
    <lineage>
        <taxon>Eukaryota</taxon>
        <taxon>Viridiplantae</taxon>
        <taxon>Streptophyta</taxon>
        <taxon>Embryophyta</taxon>
        <taxon>Tracheophyta</taxon>
        <taxon>Spermatophyta</taxon>
        <taxon>Magnoliopsida</taxon>
        <taxon>Ranunculales</taxon>
        <taxon>Ranunculaceae</taxon>
        <taxon>Coptidoideae</taxon>
        <taxon>Coptis</taxon>
    </lineage>
</organism>
<dbReference type="PANTHER" id="PTHR32176:SF120">
    <property type="entry name" value="PATATIN"/>
    <property type="match status" value="1"/>
</dbReference>
<dbReference type="PANTHER" id="PTHR32176">
    <property type="entry name" value="XYLOSE ISOMERASE"/>
    <property type="match status" value="1"/>
</dbReference>
<dbReference type="OrthoDB" id="1658288at2759"/>
<protein>
    <submittedName>
        <fullName evidence="1">Uncharacterized protein</fullName>
    </submittedName>
</protein>
<proteinExistence type="predicted"/>
<dbReference type="InterPro" id="IPR016035">
    <property type="entry name" value="Acyl_Trfase/lysoPLipase"/>
</dbReference>
<accession>A0A835LMF6</accession>
<comment type="caution">
    <text evidence="1">The sequence shown here is derived from an EMBL/GenBank/DDBJ whole genome shotgun (WGS) entry which is preliminary data.</text>
</comment>
<dbReference type="Proteomes" id="UP000631114">
    <property type="component" value="Unassembled WGS sequence"/>
</dbReference>
<dbReference type="SUPFAM" id="SSF52151">
    <property type="entry name" value="FabD/lysophospholipase-like"/>
    <property type="match status" value="1"/>
</dbReference>
<dbReference type="Gene3D" id="3.40.1090.10">
    <property type="entry name" value="Cytosolic phospholipase A2 catalytic domain"/>
    <property type="match status" value="1"/>
</dbReference>
<sequence>MAAKWGTFAWLYNGDSSPLLLLDAFTQASADMVDIHASILFQTLLSEKNYLRIELGNLVGIASSVDISTKENMQDLIKIGKDLLMKPLSRVNLETGTYEEVKREGTNAKALIRFAKLLSDERRLRQSI</sequence>
<name>A0A835LMF6_9MAGN</name>
<dbReference type="EMBL" id="JADFTS010000006">
    <property type="protein sequence ID" value="KAF9600340.1"/>
    <property type="molecule type" value="Genomic_DNA"/>
</dbReference>
<evidence type="ECO:0000313" key="2">
    <source>
        <dbReference type="Proteomes" id="UP000631114"/>
    </source>
</evidence>
<dbReference type="GO" id="GO:0004620">
    <property type="term" value="F:phospholipase activity"/>
    <property type="evidence" value="ECO:0007669"/>
    <property type="project" value="TreeGrafter"/>
</dbReference>
<dbReference type="GO" id="GO:0047372">
    <property type="term" value="F:monoacylglycerol lipase activity"/>
    <property type="evidence" value="ECO:0007669"/>
    <property type="project" value="TreeGrafter"/>
</dbReference>
<dbReference type="AlphaFoldDB" id="A0A835LMF6"/>
<reference evidence="1 2" key="1">
    <citation type="submission" date="2020-10" db="EMBL/GenBank/DDBJ databases">
        <title>The Coptis chinensis genome and diversification of protoberbering-type alkaloids.</title>
        <authorList>
            <person name="Wang B."/>
            <person name="Shu S."/>
            <person name="Song C."/>
            <person name="Liu Y."/>
        </authorList>
    </citation>
    <scope>NUCLEOTIDE SEQUENCE [LARGE SCALE GENOMIC DNA]</scope>
    <source>
        <strain evidence="1">HL-2020</strain>
        <tissue evidence="1">Leaf</tissue>
    </source>
</reference>
<keyword evidence="2" id="KW-1185">Reference proteome</keyword>
<evidence type="ECO:0000313" key="1">
    <source>
        <dbReference type="EMBL" id="KAF9600340.1"/>
    </source>
</evidence>
<gene>
    <name evidence="1" type="ORF">IFM89_007058</name>
</gene>